<dbReference type="RefSeq" id="WP_404318589.1">
    <property type="nucleotide sequence ID" value="NZ_JAUIYO010000016.1"/>
</dbReference>
<organism evidence="2 3">
    <name type="scientific">Bacillus lumedeiriae</name>
    <dbReference type="NCBI Taxonomy" id="3058829"/>
    <lineage>
        <taxon>Bacteria</taxon>
        <taxon>Bacillati</taxon>
        <taxon>Bacillota</taxon>
        <taxon>Bacilli</taxon>
        <taxon>Bacillales</taxon>
        <taxon>Bacillaceae</taxon>
        <taxon>Bacillus</taxon>
    </lineage>
</organism>
<evidence type="ECO:0008006" key="4">
    <source>
        <dbReference type="Google" id="ProtNLM"/>
    </source>
</evidence>
<gene>
    <name evidence="2" type="ORF">QYG89_14605</name>
</gene>
<protein>
    <recommendedName>
        <fullName evidence="4">Transcriptional regulator</fullName>
    </recommendedName>
</protein>
<dbReference type="EMBL" id="JAUIYO010000016">
    <property type="protein sequence ID" value="MFK2826883.1"/>
    <property type="molecule type" value="Genomic_DNA"/>
</dbReference>
<sequence length="54" mass="6091">MAKRKAERNAAEKHAKTPKKNIEEMDYSTEFAAEENPMKGANRNSNLGRKGRGK</sequence>
<feature type="compositionally biased region" description="Basic and acidic residues" evidence="1">
    <location>
        <begin position="7"/>
        <end position="23"/>
    </location>
</feature>
<accession>A0ABW8ICK5</accession>
<evidence type="ECO:0000313" key="3">
    <source>
        <dbReference type="Proteomes" id="UP001619911"/>
    </source>
</evidence>
<feature type="region of interest" description="Disordered" evidence="1">
    <location>
        <begin position="1"/>
        <end position="54"/>
    </location>
</feature>
<dbReference type="Proteomes" id="UP001619911">
    <property type="component" value="Unassembled WGS sequence"/>
</dbReference>
<reference evidence="2 3" key="1">
    <citation type="submission" date="2023-07" db="EMBL/GenBank/DDBJ databases">
        <title>Bacillus lucianemedeirus sp. nov, a new species isolated from an immunobiological production facility.</title>
        <authorList>
            <person name="Costa L.V."/>
            <person name="Miranda R.V.S.L."/>
            <person name="Brandao M.L.L."/>
            <person name="Reis C.M.F."/>
            <person name="Frazao A.M."/>
            <person name="Cruz F.V."/>
            <person name="Baio P.V.P."/>
            <person name="Veras J.F.C."/>
            <person name="Ramos J.N."/>
            <person name="Vieira V."/>
        </authorList>
    </citation>
    <scope>NUCLEOTIDE SEQUENCE [LARGE SCALE GENOMIC DNA]</scope>
    <source>
        <strain evidence="2 3">B190/17</strain>
    </source>
</reference>
<comment type="caution">
    <text evidence="2">The sequence shown here is derived from an EMBL/GenBank/DDBJ whole genome shotgun (WGS) entry which is preliminary data.</text>
</comment>
<keyword evidence="3" id="KW-1185">Reference proteome</keyword>
<evidence type="ECO:0000313" key="2">
    <source>
        <dbReference type="EMBL" id="MFK2826883.1"/>
    </source>
</evidence>
<evidence type="ECO:0000256" key="1">
    <source>
        <dbReference type="SAM" id="MobiDB-lite"/>
    </source>
</evidence>
<proteinExistence type="predicted"/>
<name>A0ABW8ICK5_9BACI</name>